<dbReference type="AlphaFoldDB" id="A0A285R794"/>
<keyword evidence="1" id="KW-0812">Transmembrane</keyword>
<keyword evidence="1" id="KW-0472">Membrane</keyword>
<keyword evidence="1" id="KW-1133">Transmembrane helix</keyword>
<proteinExistence type="predicted"/>
<gene>
    <name evidence="2" type="ORF">SAMN05421512_101309</name>
</gene>
<evidence type="ECO:0000313" key="3">
    <source>
        <dbReference type="Proteomes" id="UP000219331"/>
    </source>
</evidence>
<evidence type="ECO:0000256" key="1">
    <source>
        <dbReference type="SAM" id="Phobius"/>
    </source>
</evidence>
<evidence type="ECO:0008006" key="4">
    <source>
        <dbReference type="Google" id="ProtNLM"/>
    </source>
</evidence>
<dbReference type="RefSeq" id="WP_097173689.1">
    <property type="nucleotide sequence ID" value="NZ_OBML01000001.1"/>
</dbReference>
<accession>A0A285R794</accession>
<protein>
    <recommendedName>
        <fullName evidence="4">VWFA domain-containing protein</fullName>
    </recommendedName>
</protein>
<dbReference type="Proteomes" id="UP000219331">
    <property type="component" value="Unassembled WGS sequence"/>
</dbReference>
<name>A0A285R794_9HYPH</name>
<feature type="transmembrane region" description="Helical" evidence="1">
    <location>
        <begin position="12"/>
        <end position="39"/>
    </location>
</feature>
<dbReference type="OrthoDB" id="7551043at2"/>
<dbReference type="STRING" id="538381.GCA_001696535_01388"/>
<organism evidence="2 3">
    <name type="scientific">Stappia indica</name>
    <dbReference type="NCBI Taxonomy" id="538381"/>
    <lineage>
        <taxon>Bacteria</taxon>
        <taxon>Pseudomonadati</taxon>
        <taxon>Pseudomonadota</taxon>
        <taxon>Alphaproteobacteria</taxon>
        <taxon>Hyphomicrobiales</taxon>
        <taxon>Stappiaceae</taxon>
        <taxon>Stappia</taxon>
    </lineage>
</organism>
<keyword evidence="3" id="KW-1185">Reference proteome</keyword>
<sequence>MARRRRRRSSAGSLGLVAGGIAALVVSAGIVAGMGYLYLREAERPVLDEQTLCPVTGPTSATAVLLDTTDPISTTTAIDLRNEFQKLVEGIPAGGLMEVYLLTEREGELTRTFSGCNPGAGDSVDEWTSNPRMVQKRWEDGFQKPLDQIGSTLGTASGAERSPIMAAIQAIKLTVFARLDERMPKRLIVASDMLEHTDAFSVYRNGLDNDAYRGSTAHDRFRTNLEGIDVRFLAFQREGGRFPMTELASFWKAWIETNRGSFAGFVRLEGM</sequence>
<evidence type="ECO:0000313" key="2">
    <source>
        <dbReference type="EMBL" id="SOB89638.1"/>
    </source>
</evidence>
<dbReference type="EMBL" id="OBML01000001">
    <property type="protein sequence ID" value="SOB89638.1"/>
    <property type="molecule type" value="Genomic_DNA"/>
</dbReference>
<reference evidence="2 3" key="1">
    <citation type="submission" date="2017-08" db="EMBL/GenBank/DDBJ databases">
        <authorList>
            <person name="de Groot N.N."/>
        </authorList>
    </citation>
    <scope>NUCLEOTIDE SEQUENCE [LARGE SCALE GENOMIC DNA]</scope>
    <source>
        <strain evidence="2 3">USBA 352</strain>
    </source>
</reference>